<name>K6ZDL3_9ALTE</name>
<sequence>MFKQFNAFIVGYYGMHNTGDDALLYSARWASHHLLSSQNNIVSSATDIKCHEFGDIKAIPNALFRGHQRLSHYKNALQSEKIIFGGGSVLHTESDIQFKRHLIALAGREQSRCAGVGLGPFTSVGAEKACAKFLSECGFIGLRDKQSYDMAKDLCPQANVKLTFDLAPTMLCNTKNTLVELERSGIMFNFCQQAIDAYGNTDNKIEFRRIQSAVDIIERIWSETREPIYLVDFNAHYYFGDFQIHRKIIDQLNQNIPVTHIQYDPNPFRVLQRIAGFKASVCMRLHASILSFMAKTPSLSINYHIKCKNWCEQIGMSEEYQFDALEVCSDSVVNTLKQSLGTEFAKPLMTTEGAIQASLLNWR</sequence>
<dbReference type="PANTHER" id="PTHR36836">
    <property type="entry name" value="COLANIC ACID BIOSYNTHESIS PROTEIN WCAK"/>
    <property type="match status" value="1"/>
</dbReference>
<evidence type="ECO:0000313" key="2">
    <source>
        <dbReference type="EMBL" id="GAC27053.1"/>
    </source>
</evidence>
<evidence type="ECO:0000259" key="1">
    <source>
        <dbReference type="Pfam" id="PF04230"/>
    </source>
</evidence>
<keyword evidence="3" id="KW-1185">Reference proteome</keyword>
<dbReference type="STRING" id="1121922.GCA_000428905_02514"/>
<organism evidence="2 3">
    <name type="scientific">Brumicola pallidula DSM 14239 = ACAM 615</name>
    <dbReference type="NCBI Taxonomy" id="1121922"/>
    <lineage>
        <taxon>Bacteria</taxon>
        <taxon>Pseudomonadati</taxon>
        <taxon>Pseudomonadota</taxon>
        <taxon>Gammaproteobacteria</taxon>
        <taxon>Alteromonadales</taxon>
        <taxon>Alteromonadaceae</taxon>
        <taxon>Brumicola</taxon>
    </lineage>
</organism>
<dbReference type="Pfam" id="PF04230">
    <property type="entry name" value="PS_pyruv_trans"/>
    <property type="match status" value="1"/>
</dbReference>
<feature type="domain" description="Polysaccharide pyruvyl transferase" evidence="1">
    <location>
        <begin position="17"/>
        <end position="304"/>
    </location>
</feature>
<reference evidence="3" key="1">
    <citation type="journal article" date="2014" name="Environ. Microbiol.">
        <title>Comparative genomics of the marine bacterial genus Glaciecola reveals the high degree of genomic diversity and genomic characteristic for cold adaptation.</title>
        <authorList>
            <person name="Qin Q.L."/>
            <person name="Xie B.B."/>
            <person name="Yu Y."/>
            <person name="Shu Y.L."/>
            <person name="Rong J.C."/>
            <person name="Zhang Y.J."/>
            <person name="Zhao D.L."/>
            <person name="Chen X.L."/>
            <person name="Zhang X.Y."/>
            <person name="Chen B."/>
            <person name="Zhou B.C."/>
            <person name="Zhang Y.Z."/>
        </authorList>
    </citation>
    <scope>NUCLEOTIDE SEQUENCE [LARGE SCALE GENOMIC DNA]</scope>
    <source>
        <strain evidence="3">ACAM 615</strain>
    </source>
</reference>
<accession>K6ZDL3</accession>
<protein>
    <recommendedName>
        <fullName evidence="1">Polysaccharide pyruvyl transferase domain-containing protein</fullName>
    </recommendedName>
</protein>
<dbReference type="Proteomes" id="UP000006251">
    <property type="component" value="Unassembled WGS sequence"/>
</dbReference>
<dbReference type="OrthoDB" id="3199616at2"/>
<dbReference type="PANTHER" id="PTHR36836:SF1">
    <property type="entry name" value="COLANIC ACID BIOSYNTHESIS PROTEIN WCAK"/>
    <property type="match status" value="1"/>
</dbReference>
<comment type="caution">
    <text evidence="2">The sequence shown here is derived from an EMBL/GenBank/DDBJ whole genome shotgun (WGS) entry which is preliminary data.</text>
</comment>
<proteinExistence type="predicted"/>
<dbReference type="RefSeq" id="WP_006008235.1">
    <property type="nucleotide sequence ID" value="NZ_AUAV01000013.1"/>
</dbReference>
<evidence type="ECO:0000313" key="3">
    <source>
        <dbReference type="Proteomes" id="UP000006251"/>
    </source>
</evidence>
<dbReference type="EMBL" id="BAEQ01000004">
    <property type="protein sequence ID" value="GAC27053.1"/>
    <property type="molecule type" value="Genomic_DNA"/>
</dbReference>
<gene>
    <name evidence="2" type="ORF">GPAL_0172</name>
</gene>
<dbReference type="InterPro" id="IPR007345">
    <property type="entry name" value="Polysacch_pyruvyl_Trfase"/>
</dbReference>
<dbReference type="AlphaFoldDB" id="K6ZDL3"/>